<reference evidence="5 6" key="1">
    <citation type="submission" date="2022-12" db="EMBL/GenBank/DDBJ databases">
        <title>Chromosome-level genome of Tegillarca granosa.</title>
        <authorList>
            <person name="Kim J."/>
        </authorList>
    </citation>
    <scope>NUCLEOTIDE SEQUENCE [LARGE SCALE GENOMIC DNA]</scope>
    <source>
        <strain evidence="5">Teg-2019</strain>
        <tissue evidence="5">Adductor muscle</tissue>
    </source>
</reference>
<dbReference type="InterPro" id="IPR008775">
    <property type="entry name" value="Phytyl_CoA_dOase-like"/>
</dbReference>
<dbReference type="EC" id="1.14.11.18" evidence="2"/>
<dbReference type="Gene3D" id="2.60.120.620">
    <property type="entry name" value="q2cbj1_9rhob like domain"/>
    <property type="match status" value="1"/>
</dbReference>
<comment type="caution">
    <text evidence="5">The sequence shown here is derived from an EMBL/GenBank/DDBJ whole genome shotgun (WGS) entry which is preliminary data.</text>
</comment>
<keyword evidence="6" id="KW-1185">Reference proteome</keyword>
<evidence type="ECO:0000256" key="2">
    <source>
        <dbReference type="ARBA" id="ARBA00034809"/>
    </source>
</evidence>
<evidence type="ECO:0000256" key="3">
    <source>
        <dbReference type="ARBA" id="ARBA00034921"/>
    </source>
</evidence>
<organism evidence="5 6">
    <name type="scientific">Tegillarca granosa</name>
    <name type="common">Malaysian cockle</name>
    <name type="synonym">Anadara granosa</name>
    <dbReference type="NCBI Taxonomy" id="220873"/>
    <lineage>
        <taxon>Eukaryota</taxon>
        <taxon>Metazoa</taxon>
        <taxon>Spiralia</taxon>
        <taxon>Lophotrochozoa</taxon>
        <taxon>Mollusca</taxon>
        <taxon>Bivalvia</taxon>
        <taxon>Autobranchia</taxon>
        <taxon>Pteriomorphia</taxon>
        <taxon>Arcoida</taxon>
        <taxon>Arcoidea</taxon>
        <taxon>Arcidae</taxon>
        <taxon>Tegillarca</taxon>
    </lineage>
</organism>
<gene>
    <name evidence="5" type="ORF">KUTeg_020044</name>
</gene>
<dbReference type="PANTHER" id="PTHR21308:SF1">
    <property type="entry name" value="PHYTANOYL-COA DIOXYGENASE, PEROXISOMAL"/>
    <property type="match status" value="1"/>
</dbReference>
<dbReference type="Pfam" id="PF05721">
    <property type="entry name" value="PhyH"/>
    <property type="match status" value="1"/>
</dbReference>
<evidence type="ECO:0000256" key="1">
    <source>
        <dbReference type="ARBA" id="ARBA00005830"/>
    </source>
</evidence>
<sequence>MAERLRTVFGHLSTHKPCIIPSAVAATSASNIQAQTDRFKYTLDSPLLTYEQRKFYEENGFLVIRKLVSKDKLDRYRERFEKICKKEVEVPGVIIMKDVAIAKSEYVPGQKAITKIQDFQYDPVMFEYCTLPEIVDYVECFTGPNIKAIHTMLINKPPDTGKMSSRHPLHQDLHYFPMRPADRIVCSWTAMQKINRENGCLVVLPGTHKGTLLQHDYPDWKGGVNKMYHGIRDFDPNANKVHLEMEEGDTVFFHPILIHGSGMNRTDGFRKSISCHYASGDCEMIDIRGTSQDLIVDEVLEQAVKRTGMPKESFTFEAIWQFKSKDVKGNNSW</sequence>
<evidence type="ECO:0000313" key="5">
    <source>
        <dbReference type="EMBL" id="KAJ8301057.1"/>
    </source>
</evidence>
<dbReference type="InterPro" id="IPR047128">
    <property type="entry name" value="PhyH"/>
</dbReference>
<comment type="similarity">
    <text evidence="1">Belongs to the PhyH family.</text>
</comment>
<dbReference type="SUPFAM" id="SSF51197">
    <property type="entry name" value="Clavaminate synthase-like"/>
    <property type="match status" value="1"/>
</dbReference>
<dbReference type="EMBL" id="JARBDR010000918">
    <property type="protein sequence ID" value="KAJ8301057.1"/>
    <property type="molecule type" value="Genomic_DNA"/>
</dbReference>
<evidence type="ECO:0000256" key="4">
    <source>
        <dbReference type="ARBA" id="ARBA00034924"/>
    </source>
</evidence>
<name>A0ABQ9E6X9_TEGGR</name>
<proteinExistence type="inferred from homology"/>
<evidence type="ECO:0000313" key="6">
    <source>
        <dbReference type="Proteomes" id="UP001217089"/>
    </source>
</evidence>
<dbReference type="Proteomes" id="UP001217089">
    <property type="component" value="Unassembled WGS sequence"/>
</dbReference>
<protein>
    <recommendedName>
        <fullName evidence="2">phytanoyl-CoA dioxygenase</fullName>
        <ecNumber evidence="2">1.14.11.18</ecNumber>
    </recommendedName>
    <alternativeName>
        <fullName evidence="3">Phytanic acid oxidase</fullName>
    </alternativeName>
    <alternativeName>
        <fullName evidence="4">Phytanoyl-CoA alpha-hydroxylase</fullName>
    </alternativeName>
</protein>
<accession>A0ABQ9E6X9</accession>
<dbReference type="PANTHER" id="PTHR21308">
    <property type="entry name" value="PHYTANOYL-COA ALPHA-HYDROXYLASE"/>
    <property type="match status" value="1"/>
</dbReference>